<evidence type="ECO:0000256" key="4">
    <source>
        <dbReference type="ARBA" id="ARBA00022643"/>
    </source>
</evidence>
<dbReference type="InterPro" id="IPR013785">
    <property type="entry name" value="Aldolase_TIM"/>
</dbReference>
<evidence type="ECO:0000313" key="7">
    <source>
        <dbReference type="Proteomes" id="UP000198402"/>
    </source>
</evidence>
<dbReference type="InterPro" id="IPR017569">
    <property type="entry name" value="Enoyl_ACP_red-II_put"/>
</dbReference>
<evidence type="ECO:0000256" key="2">
    <source>
        <dbReference type="ARBA" id="ARBA00013457"/>
    </source>
</evidence>
<dbReference type="PANTHER" id="PTHR32332:SF20">
    <property type="entry name" value="2-NITROPROPANE DIOXYGENASE-LIKE PROTEIN"/>
    <property type="match status" value="1"/>
</dbReference>
<dbReference type="Proteomes" id="UP000198402">
    <property type="component" value="Unassembled WGS sequence"/>
</dbReference>
<protein>
    <recommendedName>
        <fullName evidence="2">Probable nitronate monooxygenase</fullName>
    </recommendedName>
</protein>
<dbReference type="SUPFAM" id="SSF51412">
    <property type="entry name" value="Inosine monophosphate dehydrogenase (IMPDH)"/>
    <property type="match status" value="1"/>
</dbReference>
<evidence type="ECO:0000256" key="5">
    <source>
        <dbReference type="ARBA" id="ARBA00023002"/>
    </source>
</evidence>
<gene>
    <name evidence="6" type="primary">fabK_3</name>
    <name evidence="6" type="ORF">IWT126_01193</name>
</gene>
<accession>A0A1Z5IHR5</accession>
<comment type="caution">
    <text evidence="6">The sequence shown here is derived from an EMBL/GenBank/DDBJ whole genome shotgun (WGS) entry which is preliminary data.</text>
</comment>
<dbReference type="EMBL" id="BCMG01000005">
    <property type="protein sequence ID" value="GAX01168.1"/>
    <property type="molecule type" value="Genomic_DNA"/>
</dbReference>
<dbReference type="Pfam" id="PF03060">
    <property type="entry name" value="NMO"/>
    <property type="match status" value="1"/>
</dbReference>
<comment type="function">
    <text evidence="1">Nitronate monooxygenase that uses molecular oxygen to catalyze the oxidative denitrification of alkyl nitronates. Acts on propionate 3-nitronate (P3N), the presumed physiological substrate. Probably functions in the detoxification of P3N, a metabolic poison produced by plants and fungi as a defense mechanism.</text>
</comment>
<dbReference type="PANTHER" id="PTHR32332">
    <property type="entry name" value="2-NITROPROPANE DIOXYGENASE"/>
    <property type="match status" value="1"/>
</dbReference>
<dbReference type="CDD" id="cd04730">
    <property type="entry name" value="NPD_like"/>
    <property type="match status" value="1"/>
</dbReference>
<keyword evidence="4" id="KW-0288">FMN</keyword>
<evidence type="ECO:0000313" key="6">
    <source>
        <dbReference type="EMBL" id="GAX01168.1"/>
    </source>
</evidence>
<dbReference type="Gene3D" id="3.20.20.70">
    <property type="entry name" value="Aldolase class I"/>
    <property type="match status" value="1"/>
</dbReference>
<evidence type="ECO:0000256" key="3">
    <source>
        <dbReference type="ARBA" id="ARBA00022630"/>
    </source>
</evidence>
<keyword evidence="3" id="KW-0285">Flavoprotein</keyword>
<evidence type="ECO:0000256" key="1">
    <source>
        <dbReference type="ARBA" id="ARBA00003535"/>
    </source>
</evidence>
<proteinExistence type="predicted"/>
<organism evidence="6 7">
    <name type="scientific">Secundilactobacillus silagei JCM 19001</name>
    <dbReference type="NCBI Taxonomy" id="1302250"/>
    <lineage>
        <taxon>Bacteria</taxon>
        <taxon>Bacillati</taxon>
        <taxon>Bacillota</taxon>
        <taxon>Bacilli</taxon>
        <taxon>Lactobacillales</taxon>
        <taxon>Lactobacillaceae</taxon>
        <taxon>Secundilactobacillus</taxon>
    </lineage>
</organism>
<sequence length="317" mass="32905">MRPLDPFMQSLGLKYPIFQGGMAWVADGRLAAAVSNAGGLGIIGAGHASGEVVEGEIKRARALTDRPFGVNVMLLSPHVDDVVKVILSAHDSITVVTTGAGDPSKYLPEFKAANIKVIPVVGSVALAKRMARVGADAVVAEGMESGGHIGKLTTMALVPQVVDAINIPVIAAGGIGDGRGLAAAFMLGAIGGQMGTRFLVATESKVHPTYKEAVLKAKDIDTMITGEFAGHPARVLKNPMAKRFVRLEKTEAAKADPDFSEVEEIGNGALRNAVLTGDRENGAYMAGQVAGMVRQAQPAAEILADVYQQATQLMGGV</sequence>
<dbReference type="NCBIfam" id="TIGR03151">
    <property type="entry name" value="enACPred_II"/>
    <property type="match status" value="1"/>
</dbReference>
<keyword evidence="5" id="KW-0560">Oxidoreductase</keyword>
<dbReference type="STRING" id="1302250.GCA_001313225_01812"/>
<keyword evidence="7" id="KW-1185">Reference proteome</keyword>
<name>A0A1Z5IHR5_9LACO</name>
<reference evidence="6 7" key="1">
    <citation type="submission" date="2015-11" db="EMBL/GenBank/DDBJ databases">
        <title>Draft genome sequences of new species of the genus Lactobacillus isolated from orchardgrass silage.</title>
        <authorList>
            <person name="Tohno M."/>
            <person name="Tanizawa Y."/>
            <person name="Arita M."/>
        </authorList>
    </citation>
    <scope>NUCLEOTIDE SEQUENCE [LARGE SCALE GENOMIC DNA]</scope>
    <source>
        <strain evidence="6 7">IWT126</strain>
    </source>
</reference>
<dbReference type="InterPro" id="IPR004136">
    <property type="entry name" value="NMO"/>
</dbReference>
<dbReference type="AlphaFoldDB" id="A0A1Z5IHR5"/>
<dbReference type="GO" id="GO:0018580">
    <property type="term" value="F:nitronate monooxygenase activity"/>
    <property type="evidence" value="ECO:0007669"/>
    <property type="project" value="InterPro"/>
</dbReference>